<dbReference type="GO" id="GO:0030163">
    <property type="term" value="P:protein catabolic process"/>
    <property type="evidence" value="ECO:0007669"/>
    <property type="project" value="InterPro"/>
</dbReference>
<dbReference type="Gene3D" id="3.30.230.10">
    <property type="match status" value="1"/>
</dbReference>
<dbReference type="Pfam" id="PF05362">
    <property type="entry name" value="Lon_C"/>
    <property type="match status" value="1"/>
</dbReference>
<dbReference type="InterPro" id="IPR014721">
    <property type="entry name" value="Ribsml_uS5_D2-typ_fold_subgr"/>
</dbReference>
<proteinExistence type="predicted"/>
<accession>A0A0U3EED2</accession>
<name>A0A0U3EED2_9CREN</name>
<dbReference type="InterPro" id="IPR008269">
    <property type="entry name" value="Lon_proteolytic"/>
</dbReference>
<evidence type="ECO:0000313" key="4">
    <source>
        <dbReference type="Proteomes" id="UP000060778"/>
    </source>
</evidence>
<dbReference type="GO" id="GO:0006508">
    <property type="term" value="P:proteolysis"/>
    <property type="evidence" value="ECO:0007669"/>
    <property type="project" value="InterPro"/>
</dbReference>
<organism evidence="3 4">
    <name type="scientific">Ignicoccus islandicus DSM 13165</name>
    <dbReference type="NCBI Taxonomy" id="940295"/>
    <lineage>
        <taxon>Archaea</taxon>
        <taxon>Thermoproteota</taxon>
        <taxon>Thermoprotei</taxon>
        <taxon>Desulfurococcales</taxon>
        <taxon>Desulfurococcaceae</taxon>
        <taxon>Ignicoccus</taxon>
    </lineage>
</organism>
<comment type="subcellular location">
    <subcellularLocation>
        <location evidence="1">Membrane</location>
        <topology evidence="1">Multi-pass membrane protein</topology>
    </subcellularLocation>
</comment>
<dbReference type="InterPro" id="IPR027065">
    <property type="entry name" value="Lon_Prtase"/>
</dbReference>
<dbReference type="SUPFAM" id="SSF54211">
    <property type="entry name" value="Ribosomal protein S5 domain 2-like"/>
    <property type="match status" value="1"/>
</dbReference>
<dbReference type="KEGG" id="iis:EYM_07795"/>
<evidence type="ECO:0000259" key="2">
    <source>
        <dbReference type="Pfam" id="PF05362"/>
    </source>
</evidence>
<dbReference type="GO" id="GO:0016020">
    <property type="term" value="C:membrane"/>
    <property type="evidence" value="ECO:0007669"/>
    <property type="project" value="UniProtKB-SubCell"/>
</dbReference>
<dbReference type="GO" id="GO:0004176">
    <property type="term" value="F:ATP-dependent peptidase activity"/>
    <property type="evidence" value="ECO:0007669"/>
    <property type="project" value="InterPro"/>
</dbReference>
<evidence type="ECO:0000256" key="1">
    <source>
        <dbReference type="ARBA" id="ARBA00004141"/>
    </source>
</evidence>
<dbReference type="PATRIC" id="fig|940295.4.peg.1519"/>
<dbReference type="Proteomes" id="UP000060778">
    <property type="component" value="Chromosome"/>
</dbReference>
<gene>
    <name evidence="3" type="ORF">EYM_07795</name>
</gene>
<protein>
    <recommendedName>
        <fullName evidence="2">Lon proteolytic domain-containing protein</fullName>
    </recommendedName>
</protein>
<reference evidence="3 4" key="1">
    <citation type="submission" date="2013-11" db="EMBL/GenBank/DDBJ databases">
        <title>Comparative genomics of Ignicoccus.</title>
        <authorList>
            <person name="Podar M."/>
        </authorList>
    </citation>
    <scope>NUCLEOTIDE SEQUENCE [LARGE SCALE GENOMIC DNA]</scope>
    <source>
        <strain evidence="3 4">DSM 13165</strain>
    </source>
</reference>
<dbReference type="PANTHER" id="PTHR10046">
    <property type="entry name" value="ATP DEPENDENT LON PROTEASE FAMILY MEMBER"/>
    <property type="match status" value="1"/>
</dbReference>
<dbReference type="GO" id="GO:0004252">
    <property type="term" value="F:serine-type endopeptidase activity"/>
    <property type="evidence" value="ECO:0007669"/>
    <property type="project" value="InterPro"/>
</dbReference>
<dbReference type="AlphaFoldDB" id="A0A0U3EED2"/>
<dbReference type="EMBL" id="CP006867">
    <property type="protein sequence ID" value="ALU12819.1"/>
    <property type="molecule type" value="Genomic_DNA"/>
</dbReference>
<dbReference type="STRING" id="940295.EYM_07795"/>
<feature type="domain" description="Lon proteolytic" evidence="2">
    <location>
        <begin position="81"/>
        <end position="168"/>
    </location>
</feature>
<evidence type="ECO:0000313" key="3">
    <source>
        <dbReference type="EMBL" id="ALU12819.1"/>
    </source>
</evidence>
<dbReference type="InterPro" id="IPR020568">
    <property type="entry name" value="Ribosomal_Su5_D2-typ_SF"/>
</dbReference>
<keyword evidence="4" id="KW-1185">Reference proteome</keyword>
<dbReference type="GO" id="GO:0005524">
    <property type="term" value="F:ATP binding"/>
    <property type="evidence" value="ECO:0007669"/>
    <property type="project" value="InterPro"/>
</dbReference>
<sequence>MILLASGSAYAFSKCYEKASTVTVPVIGVTFTENGMEGVVGNLTVVVAYPGSGSIYVSSEPLTQVDTQGIARIAVLVASAIAKKDWTKYDFFFRFKTPSVIVGGPSAGMAMTVAVYAALTNQKPKTNVAGTGTISPDGTIGPVGGTYYKLQAAAEKGYTVFLLPFGEENATISRATTINSPFGVIKTIKSEEVNLIDFGKKLGVKVVPVKTIFEALRYWLNNPPIVPRPLLVSELPKEVRDVMTNWVDYYLSMYRKYERSVKGLTHVSVELIDQARTAAEKADELRSTDVYSSVNYAFTAAIRAETAYWYEKMVLNGFKSLIELADNVESLLKEVRGLLNQYSYEYFDSNHIDILLTSANRYLRAKYYYHEALNSTELNDILQYLIYSKYYALATRTWLQLANVFSKGESIDKGRFTKTAEAVYSSANTILAYILAMNINLDRSGEEAIGIYKLASSEGPLQKMAAGMYLNAILTYELHVNYSISLENVLKKSEYASGIALSLAKSNKLNPVIAEIYQYSARKLSSSDPASSVLFYELSAMHVYTLLQLTNK</sequence>